<dbReference type="RefSeq" id="WP_068881222.1">
    <property type="nucleotide sequence ID" value="NZ_LNTU01000004.1"/>
</dbReference>
<dbReference type="Gene3D" id="1.10.10.10">
    <property type="entry name" value="Winged helix-like DNA-binding domain superfamily/Winged helix DNA-binding domain"/>
    <property type="match status" value="1"/>
</dbReference>
<gene>
    <name evidence="5" type="ORF">ATN84_24535</name>
</gene>
<dbReference type="AlphaFoldDB" id="A0A135HXT6"/>
<dbReference type="InterPro" id="IPR002577">
    <property type="entry name" value="HTH_HxlR"/>
</dbReference>
<dbReference type="GO" id="GO:0003677">
    <property type="term" value="F:DNA binding"/>
    <property type="evidence" value="ECO:0007669"/>
    <property type="project" value="UniProtKB-KW"/>
</dbReference>
<evidence type="ECO:0000256" key="3">
    <source>
        <dbReference type="ARBA" id="ARBA00023163"/>
    </source>
</evidence>
<protein>
    <submittedName>
        <fullName evidence="5">HxlR family transcriptional regulator</fullName>
    </submittedName>
</protein>
<dbReference type="STRING" id="1494590.ATN84_24535"/>
<evidence type="ECO:0000313" key="5">
    <source>
        <dbReference type="EMBL" id="KXF77981.1"/>
    </source>
</evidence>
<dbReference type="InterPro" id="IPR036388">
    <property type="entry name" value="WH-like_DNA-bd_sf"/>
</dbReference>
<keyword evidence="3" id="KW-0804">Transcription</keyword>
<dbReference type="Pfam" id="PF01638">
    <property type="entry name" value="HxlR"/>
    <property type="match status" value="1"/>
</dbReference>
<keyword evidence="1" id="KW-0805">Transcription regulation</keyword>
<comment type="caution">
    <text evidence="5">The sequence shown here is derived from an EMBL/GenBank/DDBJ whole genome shotgun (WGS) entry which is preliminary data.</text>
</comment>
<dbReference type="InterPro" id="IPR036390">
    <property type="entry name" value="WH_DNA-bd_sf"/>
</dbReference>
<dbReference type="PANTHER" id="PTHR33204">
    <property type="entry name" value="TRANSCRIPTIONAL REGULATOR, MARR FAMILY"/>
    <property type="match status" value="1"/>
</dbReference>
<dbReference type="OrthoDB" id="9782219at2"/>
<dbReference type="SUPFAM" id="SSF46785">
    <property type="entry name" value="Winged helix' DNA-binding domain"/>
    <property type="match status" value="1"/>
</dbReference>
<proteinExistence type="predicted"/>
<evidence type="ECO:0000256" key="2">
    <source>
        <dbReference type="ARBA" id="ARBA00023125"/>
    </source>
</evidence>
<organism evidence="5 6">
    <name type="scientific">Paramesorhizobium deserti</name>
    <dbReference type="NCBI Taxonomy" id="1494590"/>
    <lineage>
        <taxon>Bacteria</taxon>
        <taxon>Pseudomonadati</taxon>
        <taxon>Pseudomonadota</taxon>
        <taxon>Alphaproteobacteria</taxon>
        <taxon>Hyphomicrobiales</taxon>
        <taxon>Phyllobacteriaceae</taxon>
        <taxon>Paramesorhizobium</taxon>
    </lineage>
</organism>
<sequence length="140" mass="15611">MSTKNKSNCPINLSLELIGDRWSLLIIRDMMFAGKKHFREFLQSDEGISSRTLSDRLQTLQEEGIVTRHDDPGHKLKAVYRLTQAGIDLLPMLVDLGSWGNRYRAADSELGTVAENLAAGGPESITRMKMQLVLEHSAAD</sequence>
<keyword evidence="2" id="KW-0238">DNA-binding</keyword>
<dbReference type="PROSITE" id="PS51118">
    <property type="entry name" value="HTH_HXLR"/>
    <property type="match status" value="1"/>
</dbReference>
<evidence type="ECO:0000259" key="4">
    <source>
        <dbReference type="PROSITE" id="PS51118"/>
    </source>
</evidence>
<dbReference type="EMBL" id="LNTU01000004">
    <property type="protein sequence ID" value="KXF77981.1"/>
    <property type="molecule type" value="Genomic_DNA"/>
</dbReference>
<feature type="domain" description="HTH hxlR-type" evidence="4">
    <location>
        <begin position="9"/>
        <end position="108"/>
    </location>
</feature>
<keyword evidence="6" id="KW-1185">Reference proteome</keyword>
<accession>A0A135HXT6</accession>
<evidence type="ECO:0000313" key="6">
    <source>
        <dbReference type="Proteomes" id="UP000070107"/>
    </source>
</evidence>
<reference evidence="5 6" key="1">
    <citation type="submission" date="2015-11" db="EMBL/GenBank/DDBJ databases">
        <title>Draft genome sequence of Paramesorhizobium deserti A-3-E, a strain highly resistant to diverse beta-lactam antibiotics.</title>
        <authorList>
            <person name="Lv R."/>
            <person name="Yang X."/>
            <person name="Fang N."/>
            <person name="Guo J."/>
            <person name="Luo X."/>
            <person name="Peng F."/>
            <person name="Yang R."/>
            <person name="Cui Y."/>
            <person name="Fang C."/>
            <person name="Song Y."/>
        </authorList>
    </citation>
    <scope>NUCLEOTIDE SEQUENCE [LARGE SCALE GENOMIC DNA]</scope>
    <source>
        <strain evidence="5 6">A-3-E</strain>
    </source>
</reference>
<evidence type="ECO:0000256" key="1">
    <source>
        <dbReference type="ARBA" id="ARBA00023015"/>
    </source>
</evidence>
<name>A0A135HXT6_9HYPH</name>
<dbReference type="PANTHER" id="PTHR33204:SF18">
    <property type="entry name" value="TRANSCRIPTIONAL REGULATORY PROTEIN"/>
    <property type="match status" value="1"/>
</dbReference>
<dbReference type="Proteomes" id="UP000070107">
    <property type="component" value="Unassembled WGS sequence"/>
</dbReference>